<dbReference type="PROSITE" id="PS50293">
    <property type="entry name" value="TPR_REGION"/>
    <property type="match status" value="2"/>
</dbReference>
<dbReference type="InterPro" id="IPR019734">
    <property type="entry name" value="TPR_rpt"/>
</dbReference>
<keyword evidence="1" id="KW-0677">Repeat</keyword>
<sequence length="492" mass="54698">MQHQAESVLALFNLGNALQQRGSLEEAAACYRQAIALDPDYALAHNNLAVALMAQGRLDEAVASFAQALLLAPDYAEAHNNLGVALKRQKRLDEAIACYHRALAINPGYAKAMLNLGSAYLLKKDYAPALQWSQASLAIDPDQVEANQNIAAIMLEAGRLDEAQQYRDRAYRKQAIFIDLAPNRKRTVLLLWAAAKGNVPIEFLFPAQTNTLITWMMEYATEDQARSLPNYDLVFNAIGDSDVAGPTTATVARFLLDCRKPVLNHPAAVARTARNQIPALFAPIADTLVPLTLRLDPKDFKKRLLTLPGVRLPVLVRPSGSHGGDHLIKLESEQELTDLVAWNADCYYATNYHDYRSDDGYFRKYRMVFIDRQAYPYHLAIGERWLLHYETAGMLGEAWKRAEEAMFLEDPGGAIGPQAMAAVEAIGRKLDLDYCGLDFSVLPDGRVLVFEANATMLVHPEAGQDVLHFKNPYIQRIFDAFDALLTRRISAA</sequence>
<evidence type="ECO:0000256" key="1">
    <source>
        <dbReference type="ARBA" id="ARBA00022737"/>
    </source>
</evidence>
<dbReference type="InterPro" id="IPR052346">
    <property type="entry name" value="O-mannosyl-transferase_TMTC"/>
</dbReference>
<dbReference type="InterPro" id="IPR011990">
    <property type="entry name" value="TPR-like_helical_dom_sf"/>
</dbReference>
<dbReference type="SUPFAM" id="SSF48452">
    <property type="entry name" value="TPR-like"/>
    <property type="match status" value="1"/>
</dbReference>
<evidence type="ECO:0000256" key="2">
    <source>
        <dbReference type="ARBA" id="ARBA00022803"/>
    </source>
</evidence>
<dbReference type="Gene3D" id="1.25.40.10">
    <property type="entry name" value="Tetratricopeptide repeat domain"/>
    <property type="match status" value="3"/>
</dbReference>
<comment type="caution">
    <text evidence="3">The sequence shown here is derived from an EMBL/GenBank/DDBJ whole genome shotgun (WGS) entry which is preliminary data.</text>
</comment>
<evidence type="ECO:0000313" key="3">
    <source>
        <dbReference type="EMBL" id="OIQ93301.1"/>
    </source>
</evidence>
<dbReference type="PANTHER" id="PTHR44227">
    <property type="match status" value="1"/>
</dbReference>
<dbReference type="GO" id="GO:0000030">
    <property type="term" value="F:mannosyltransferase activity"/>
    <property type="evidence" value="ECO:0007669"/>
    <property type="project" value="TreeGrafter"/>
</dbReference>
<dbReference type="GO" id="GO:0005783">
    <property type="term" value="C:endoplasmic reticulum"/>
    <property type="evidence" value="ECO:0007669"/>
    <property type="project" value="TreeGrafter"/>
</dbReference>
<reference evidence="3" key="1">
    <citation type="submission" date="2016-10" db="EMBL/GenBank/DDBJ databases">
        <title>Sequence of Gallionella enrichment culture.</title>
        <authorList>
            <person name="Poehlein A."/>
            <person name="Muehling M."/>
            <person name="Daniel R."/>
        </authorList>
    </citation>
    <scope>NUCLEOTIDE SEQUENCE</scope>
</reference>
<dbReference type="SUPFAM" id="SSF56059">
    <property type="entry name" value="Glutathione synthetase ATP-binding domain-like"/>
    <property type="match status" value="1"/>
</dbReference>
<dbReference type="Pfam" id="PF13181">
    <property type="entry name" value="TPR_8"/>
    <property type="match status" value="1"/>
</dbReference>
<dbReference type="PANTHER" id="PTHR44227:SF3">
    <property type="entry name" value="PROTEIN O-MANNOSYL-TRANSFERASE TMTC4"/>
    <property type="match status" value="1"/>
</dbReference>
<keyword evidence="2" id="KW-0802">TPR repeat</keyword>
<dbReference type="SMART" id="SM00028">
    <property type="entry name" value="TPR"/>
    <property type="match status" value="4"/>
</dbReference>
<dbReference type="AlphaFoldDB" id="A0A1J5RYY7"/>
<accession>A0A1J5RYY7</accession>
<dbReference type="Pfam" id="PF13414">
    <property type="entry name" value="TPR_11"/>
    <property type="match status" value="1"/>
</dbReference>
<dbReference type="GO" id="GO:0030968">
    <property type="term" value="P:endoplasmic reticulum unfolded protein response"/>
    <property type="evidence" value="ECO:0007669"/>
    <property type="project" value="TreeGrafter"/>
</dbReference>
<dbReference type="EMBL" id="MLJW01000210">
    <property type="protein sequence ID" value="OIQ93301.1"/>
    <property type="molecule type" value="Genomic_DNA"/>
</dbReference>
<dbReference type="Pfam" id="PF00515">
    <property type="entry name" value="TPR_1"/>
    <property type="match status" value="1"/>
</dbReference>
<gene>
    <name evidence="3" type="primary">ycf3_11</name>
    <name evidence="3" type="ORF">GALL_247210</name>
</gene>
<organism evidence="3">
    <name type="scientific">mine drainage metagenome</name>
    <dbReference type="NCBI Taxonomy" id="410659"/>
    <lineage>
        <taxon>unclassified sequences</taxon>
        <taxon>metagenomes</taxon>
        <taxon>ecological metagenomes</taxon>
    </lineage>
</organism>
<dbReference type="PROSITE" id="PS50005">
    <property type="entry name" value="TPR"/>
    <property type="match status" value="4"/>
</dbReference>
<protein>
    <submittedName>
        <fullName evidence="3">Photosystem I assembly protein Ycf3</fullName>
    </submittedName>
</protein>
<name>A0A1J5RYY7_9ZZZZ</name>
<proteinExistence type="predicted"/>
<dbReference type="GO" id="GO:0035269">
    <property type="term" value="P:protein O-linked glycosylation via mannose"/>
    <property type="evidence" value="ECO:0007669"/>
    <property type="project" value="TreeGrafter"/>
</dbReference>